<evidence type="ECO:0000259" key="17">
    <source>
        <dbReference type="PROSITE" id="PS50806"/>
    </source>
</evidence>
<dbReference type="GO" id="GO:0000978">
    <property type="term" value="F:RNA polymerase II cis-regulatory region sequence-specific DNA binding"/>
    <property type="evidence" value="ECO:0007669"/>
    <property type="project" value="TreeGrafter"/>
</dbReference>
<feature type="compositionally biased region" description="Polar residues" evidence="14">
    <location>
        <begin position="543"/>
        <end position="556"/>
    </location>
</feature>
<keyword evidence="3" id="KW-1017">Isopeptide bond</keyword>
<name>L9LG32_TUPCH</name>
<feature type="domain" description="C2H2-type" evidence="15">
    <location>
        <begin position="1317"/>
        <end position="1342"/>
    </location>
</feature>
<accession>L9LG32</accession>
<feature type="domain" description="C2H2-type" evidence="15">
    <location>
        <begin position="1122"/>
        <end position="1149"/>
    </location>
</feature>
<feature type="compositionally biased region" description="Acidic residues" evidence="14">
    <location>
        <begin position="835"/>
        <end position="844"/>
    </location>
</feature>
<feature type="compositionally biased region" description="Acidic residues" evidence="14">
    <location>
        <begin position="899"/>
        <end position="914"/>
    </location>
</feature>
<dbReference type="SUPFAM" id="SSF57667">
    <property type="entry name" value="beta-beta-alpha zinc fingers"/>
    <property type="match status" value="5"/>
</dbReference>
<feature type="region of interest" description="Disordered" evidence="14">
    <location>
        <begin position="410"/>
        <end position="470"/>
    </location>
</feature>
<dbReference type="SUPFAM" id="SSF109640">
    <property type="entry name" value="KRAB domain (Kruppel-associated box)"/>
    <property type="match status" value="2"/>
</dbReference>
<evidence type="ECO:0000256" key="4">
    <source>
        <dbReference type="ARBA" id="ARBA00022723"/>
    </source>
</evidence>
<protein>
    <submittedName>
        <fullName evidence="18">Zinc finger protein 777</fullName>
    </submittedName>
</protein>
<evidence type="ECO:0000256" key="1">
    <source>
        <dbReference type="ARBA" id="ARBA00004123"/>
    </source>
</evidence>
<feature type="region of interest" description="Disordered" evidence="14">
    <location>
        <begin position="886"/>
        <end position="920"/>
    </location>
</feature>
<dbReference type="InParanoid" id="L9LG32"/>
<keyword evidence="11" id="KW-0804">Transcription</keyword>
<dbReference type="CDD" id="cd07765">
    <property type="entry name" value="KRAB_A-box"/>
    <property type="match status" value="2"/>
</dbReference>
<dbReference type="Gene3D" id="6.10.140.140">
    <property type="match status" value="2"/>
</dbReference>
<evidence type="ECO:0000256" key="11">
    <source>
        <dbReference type="ARBA" id="ARBA00023163"/>
    </source>
</evidence>
<feature type="region of interest" description="Disordered" evidence="14">
    <location>
        <begin position="827"/>
        <end position="852"/>
    </location>
</feature>
<proteinExistence type="inferred from homology"/>
<feature type="region of interest" description="Disordered" evidence="14">
    <location>
        <begin position="528"/>
        <end position="635"/>
    </location>
</feature>
<keyword evidence="10" id="KW-0238">DNA-binding</keyword>
<dbReference type="GO" id="GO:0005634">
    <property type="term" value="C:nucleus"/>
    <property type="evidence" value="ECO:0007669"/>
    <property type="project" value="UniProtKB-SubCell"/>
</dbReference>
<keyword evidence="5" id="KW-0677">Repeat</keyword>
<dbReference type="STRING" id="246437.L9LG32"/>
<feature type="domain" description="KRAB" evidence="16">
    <location>
        <begin position="773"/>
        <end position="844"/>
    </location>
</feature>
<dbReference type="Proteomes" id="UP000011518">
    <property type="component" value="Unassembled WGS sequence"/>
</dbReference>
<evidence type="ECO:0000256" key="5">
    <source>
        <dbReference type="ARBA" id="ARBA00022737"/>
    </source>
</evidence>
<evidence type="ECO:0000256" key="2">
    <source>
        <dbReference type="ARBA" id="ARBA00006991"/>
    </source>
</evidence>
<keyword evidence="7" id="KW-0862">Zinc</keyword>
<dbReference type="PROSITE" id="PS50806">
    <property type="entry name" value="KRAB_RELATED"/>
    <property type="match status" value="1"/>
</dbReference>
<dbReference type="GO" id="GO:0001228">
    <property type="term" value="F:DNA-binding transcription activator activity, RNA polymerase II-specific"/>
    <property type="evidence" value="ECO:0007669"/>
    <property type="project" value="TreeGrafter"/>
</dbReference>
<evidence type="ECO:0000259" key="16">
    <source>
        <dbReference type="PROSITE" id="PS50805"/>
    </source>
</evidence>
<evidence type="ECO:0000256" key="6">
    <source>
        <dbReference type="ARBA" id="ARBA00022771"/>
    </source>
</evidence>
<dbReference type="Pfam" id="PF01352">
    <property type="entry name" value="KRAB"/>
    <property type="match status" value="2"/>
</dbReference>
<evidence type="ECO:0000256" key="12">
    <source>
        <dbReference type="ARBA" id="ARBA00023242"/>
    </source>
</evidence>
<feature type="domain" description="C2H2-type" evidence="15">
    <location>
        <begin position="1175"/>
        <end position="1202"/>
    </location>
</feature>
<feature type="compositionally biased region" description="Basic residues" evidence="14">
    <location>
        <begin position="451"/>
        <end position="462"/>
    </location>
</feature>
<dbReference type="FunFam" id="3.30.160.60:FF:000045">
    <property type="entry name" value="ZFP69 zinc finger protein B"/>
    <property type="match status" value="1"/>
</dbReference>
<sequence length="1342" mass="150128">MLVSPFYFRKISPWTMAATIQAMERKIESQAARLLSLEGRTGMAEKKLADCEKTAVEFGNQLEGKWAVLGTLLQEYGLLQRRLENVENLLRNRNFWILRLPPGSKGEAPKVPVAFDDVAVYFSEQEWGRLEDWQKELYKHVMRGNYETLVSLDYAISKPEVLSQVEQGKEPCSWRRTGPKIPDVPVDPSPGSGPPVPAPDLLMQIKQEGELQLQEQQGLGVEAWAAGQPDIGEEPWGLSQLDSGAGELSTDAASGVHSNFPTTIPPTSWQADLPPHHPSSACSDGTLKLNAAASTEADVKIVIKTEVQEEEVGATPVHPTDLEAHGTLFGPGQATRFFPSPVQEGAWESQGSSFPNQDPVLGLREPARPERDMGELSPAVAQEETPPGDWLFGGVRWGWNFRCKPPVGLNPRTGPEGLPYSSQDNGEAVLDPSQAPRPFNEPCKYPGRTKGFGHKPGLKKHPAAPPGGRPFTCATCGKSFQLQVQQPDMESQRTSPLPFASVPREESLHQAPAGLPREALFQSRVLPSKEIPSSPPACPGQGSLPQTSSAPKQEASSRMPPVLQKGPSLLYPDTPEQETCLQGPLAAQEETQNPPPAATGQETSLPPHSTHHQEAPLQRPEVSEKDPLTLSPTVPETAVDPLLQSPISQKDPPFQISSAAQKEQSLPTAEITRLAVWAAVQAVERKLEAQAMRLLTLEGRTGTNEKKIADCEKTAVEFANHLESKWVVLGTLLQEYGLLQRRLENMENLLKNRNFWILRLPPGSNGEVPKVPVTFDDVAVHFSEQEWGNLSEWQKELYKNVMRGNYESLVSMDYAISKPDLMSQMERGERPTMQEQEDSEEGETPTDPSAAHDGIVIKIEVQTNDEGSESLETPEPLMGQVEEHGFQDSELGDPCGEQPDLDMQEQENTLEESPEGSGEFSELKQMLVQQRNCTEGIVIKTEEQDEEEEEEEEDELPQHLQSLGQLSGRPWWQGVEKSIFPKEGIGANINTKFTEGIVIKTEEQDEEEEEEEEDELPQHLQSLGQLSGRYEASMYQTPLPGELSPEGEESPPPLQLGNPAVKRLAPPVHGERHLSENRGAASQQQRNRRGERPFTCMECGKSFRLKINLIIHQRNHIKEGPYECAECEISFRHKQQLTLHQRIHRPYKCPECDSSFSHKSSLTKHQITHTGERPYTCPECKKSFRLHISLVIHQRVHAGKHEVSFICSLCGKSFSRPSHLLRHQRTHTGERPFKCPECEKSFSEKSKLTNHCRVHSRERPHACPECGKSFIRKHHLLEHRRIHTGERPYHCAECGKRFTQKHHLLEHQRAHTGERPYPCTHCAKCFRYKQSLKYHLRTHTGE</sequence>
<reference evidence="19" key="2">
    <citation type="journal article" date="2013" name="Nat. Commun.">
        <title>Genome of the Chinese tree shrew.</title>
        <authorList>
            <person name="Fan Y."/>
            <person name="Huang Z.Y."/>
            <person name="Cao C.C."/>
            <person name="Chen C.S."/>
            <person name="Chen Y.X."/>
            <person name="Fan D.D."/>
            <person name="He J."/>
            <person name="Hou H.L."/>
            <person name="Hu L."/>
            <person name="Hu X.T."/>
            <person name="Jiang X.T."/>
            <person name="Lai R."/>
            <person name="Lang Y.S."/>
            <person name="Liang B."/>
            <person name="Liao S.G."/>
            <person name="Mu D."/>
            <person name="Ma Y.Y."/>
            <person name="Niu Y.Y."/>
            <person name="Sun X.Q."/>
            <person name="Xia J.Q."/>
            <person name="Xiao J."/>
            <person name="Xiong Z.Q."/>
            <person name="Xu L."/>
            <person name="Yang L."/>
            <person name="Zhang Y."/>
            <person name="Zhao W."/>
            <person name="Zhao X.D."/>
            <person name="Zheng Y.T."/>
            <person name="Zhou J.M."/>
            <person name="Zhu Y.B."/>
            <person name="Zhang G.J."/>
            <person name="Wang J."/>
            <person name="Yao Y.G."/>
        </authorList>
    </citation>
    <scope>NUCLEOTIDE SEQUENCE [LARGE SCALE GENOMIC DNA]</scope>
</reference>
<evidence type="ECO:0000259" key="15">
    <source>
        <dbReference type="PROSITE" id="PS50157"/>
    </source>
</evidence>
<organism evidence="18 19">
    <name type="scientific">Tupaia chinensis</name>
    <name type="common">Chinese tree shrew</name>
    <name type="synonym">Tupaia belangeri chinensis</name>
    <dbReference type="NCBI Taxonomy" id="246437"/>
    <lineage>
        <taxon>Eukaryota</taxon>
        <taxon>Metazoa</taxon>
        <taxon>Chordata</taxon>
        <taxon>Craniata</taxon>
        <taxon>Vertebrata</taxon>
        <taxon>Euteleostomi</taxon>
        <taxon>Mammalia</taxon>
        <taxon>Eutheria</taxon>
        <taxon>Euarchontoglires</taxon>
        <taxon>Scandentia</taxon>
        <taxon>Tupaiidae</taxon>
        <taxon>Tupaia</taxon>
    </lineage>
</organism>
<dbReference type="InterPro" id="IPR013087">
    <property type="entry name" value="Znf_C2H2_type"/>
</dbReference>
<evidence type="ECO:0000313" key="19">
    <source>
        <dbReference type="Proteomes" id="UP000011518"/>
    </source>
</evidence>
<evidence type="ECO:0000313" key="18">
    <source>
        <dbReference type="EMBL" id="ELW72842.1"/>
    </source>
</evidence>
<dbReference type="GO" id="GO:0008270">
    <property type="term" value="F:zinc ion binding"/>
    <property type="evidence" value="ECO:0007669"/>
    <property type="project" value="UniProtKB-KW"/>
</dbReference>
<keyword evidence="8" id="KW-0832">Ubl conjugation</keyword>
<dbReference type="FunFam" id="3.30.160.60:FF:001210">
    <property type="entry name" value="zinc finger protein 777"/>
    <property type="match status" value="1"/>
</dbReference>
<dbReference type="InterPro" id="IPR036051">
    <property type="entry name" value="KRAB_dom_sf"/>
</dbReference>
<dbReference type="PROSITE" id="PS50157">
    <property type="entry name" value="ZINC_FINGER_C2H2_2"/>
    <property type="match status" value="9"/>
</dbReference>
<keyword evidence="19" id="KW-1185">Reference proteome</keyword>
<dbReference type="FunFam" id="3.30.160.60:FF:000617">
    <property type="entry name" value="Zinc finger protein 777"/>
    <property type="match status" value="1"/>
</dbReference>
<evidence type="ECO:0000256" key="3">
    <source>
        <dbReference type="ARBA" id="ARBA00022499"/>
    </source>
</evidence>
<feature type="domain" description="C2H2-type" evidence="15">
    <location>
        <begin position="1289"/>
        <end position="1316"/>
    </location>
</feature>
<feature type="domain" description="KRAB-related" evidence="17">
    <location>
        <begin position="110"/>
        <end position="170"/>
    </location>
</feature>
<dbReference type="FunFam" id="3.30.160.60:FF:001435">
    <property type="entry name" value="zinc finger protein 777"/>
    <property type="match status" value="1"/>
</dbReference>
<feature type="region of interest" description="Disordered" evidence="14">
    <location>
        <begin position="1036"/>
        <end position="1091"/>
    </location>
</feature>
<gene>
    <name evidence="18" type="ORF">TREES_T100003731</name>
</gene>
<dbReference type="SMART" id="SM00349">
    <property type="entry name" value="KRAB"/>
    <property type="match status" value="2"/>
</dbReference>
<keyword evidence="9" id="KW-0805">Transcription regulation</keyword>
<dbReference type="InterPro" id="IPR003655">
    <property type="entry name" value="aKRAB"/>
</dbReference>
<dbReference type="PROSITE" id="PS00028">
    <property type="entry name" value="ZINC_FINGER_C2H2_1"/>
    <property type="match status" value="8"/>
</dbReference>
<evidence type="ECO:0000256" key="14">
    <source>
        <dbReference type="SAM" id="MobiDB-lite"/>
    </source>
</evidence>
<dbReference type="EMBL" id="KB320387">
    <property type="protein sequence ID" value="ELW72842.1"/>
    <property type="molecule type" value="Genomic_DNA"/>
</dbReference>
<feature type="domain" description="KRAB" evidence="16">
    <location>
        <begin position="113"/>
        <end position="184"/>
    </location>
</feature>
<feature type="domain" description="C2H2-type" evidence="15">
    <location>
        <begin position="1205"/>
        <end position="1232"/>
    </location>
</feature>
<evidence type="ECO:0000256" key="7">
    <source>
        <dbReference type="ARBA" id="ARBA00022833"/>
    </source>
</evidence>
<evidence type="ECO:0000256" key="13">
    <source>
        <dbReference type="PROSITE-ProRule" id="PRU00042"/>
    </source>
</evidence>
<comment type="similarity">
    <text evidence="2">Belongs to the krueppel C2H2-type zinc-finger protein family.</text>
</comment>
<feature type="domain" description="C2H2-type" evidence="15">
    <location>
        <begin position="1233"/>
        <end position="1260"/>
    </location>
</feature>
<dbReference type="FunFam" id="3.30.160.60:FF:000218">
    <property type="entry name" value="Zinc finger protein 10"/>
    <property type="match status" value="1"/>
</dbReference>
<dbReference type="InterPro" id="IPR036236">
    <property type="entry name" value="Znf_C2H2_sf"/>
</dbReference>
<dbReference type="FunFam" id="3.30.160.60:FF:000410">
    <property type="entry name" value="Zinc finger protein 777"/>
    <property type="match status" value="2"/>
</dbReference>
<dbReference type="FunFam" id="3.30.160.60:FF:002343">
    <property type="entry name" value="Zinc finger protein 33A"/>
    <property type="match status" value="1"/>
</dbReference>
<feature type="compositionally biased region" description="Pro residues" evidence="14">
    <location>
        <begin position="185"/>
        <end position="194"/>
    </location>
</feature>
<dbReference type="Gene3D" id="3.30.160.60">
    <property type="entry name" value="Classic Zinc Finger"/>
    <property type="match status" value="9"/>
</dbReference>
<comment type="subcellular location">
    <subcellularLocation>
        <location evidence="1">Nucleus</location>
    </subcellularLocation>
</comment>
<feature type="region of interest" description="Disordered" evidence="14">
    <location>
        <begin position="167"/>
        <end position="194"/>
    </location>
</feature>
<dbReference type="Pfam" id="PF00096">
    <property type="entry name" value="zf-C2H2"/>
    <property type="match status" value="9"/>
</dbReference>
<feature type="domain" description="C2H2-type" evidence="15">
    <location>
        <begin position="1094"/>
        <end position="1121"/>
    </location>
</feature>
<evidence type="ECO:0000256" key="10">
    <source>
        <dbReference type="ARBA" id="ARBA00023125"/>
    </source>
</evidence>
<keyword evidence="4" id="KW-0479">Metal-binding</keyword>
<dbReference type="PROSITE" id="PS50805">
    <property type="entry name" value="KRAB"/>
    <property type="match status" value="2"/>
</dbReference>
<dbReference type="PANTHER" id="PTHR24393:SF158">
    <property type="entry name" value="C2H2-TYPE DOMAIN-CONTAINING PROTEIN"/>
    <property type="match status" value="1"/>
</dbReference>
<evidence type="ECO:0000256" key="9">
    <source>
        <dbReference type="ARBA" id="ARBA00023015"/>
    </source>
</evidence>
<dbReference type="SMART" id="SM00355">
    <property type="entry name" value="ZnF_C2H2"/>
    <property type="match status" value="9"/>
</dbReference>
<feature type="domain" description="C2H2-type" evidence="15">
    <location>
        <begin position="1261"/>
        <end position="1288"/>
    </location>
</feature>
<dbReference type="PANTHER" id="PTHR24393">
    <property type="entry name" value="ZINC FINGER PROTEIN"/>
    <property type="match status" value="1"/>
</dbReference>
<dbReference type="InterPro" id="IPR001909">
    <property type="entry name" value="KRAB"/>
</dbReference>
<dbReference type="eggNOG" id="KOG1721">
    <property type="taxonomic scope" value="Eukaryota"/>
</dbReference>
<evidence type="ECO:0000256" key="8">
    <source>
        <dbReference type="ARBA" id="ARBA00022843"/>
    </source>
</evidence>
<keyword evidence="6 13" id="KW-0863">Zinc-finger</keyword>
<feature type="domain" description="C2H2-type" evidence="15">
    <location>
        <begin position="1147"/>
        <end position="1174"/>
    </location>
</feature>
<dbReference type="FunFam" id="3.30.160.60:FF:000320">
    <property type="entry name" value="Zinc finger protein 777"/>
    <property type="match status" value="1"/>
</dbReference>
<keyword evidence="12" id="KW-0539">Nucleus</keyword>
<reference evidence="19" key="1">
    <citation type="submission" date="2012-07" db="EMBL/GenBank/DDBJ databases">
        <title>Genome of the Chinese tree shrew, a rising model animal genetically related to primates.</title>
        <authorList>
            <person name="Zhang G."/>
            <person name="Fan Y."/>
            <person name="Yao Y."/>
            <person name="Huang Z."/>
        </authorList>
    </citation>
    <scope>NUCLEOTIDE SEQUENCE [LARGE SCALE GENOMIC DNA]</scope>
</reference>